<evidence type="ECO:0000256" key="4">
    <source>
        <dbReference type="ARBA" id="ARBA00022741"/>
    </source>
</evidence>
<dbReference type="AlphaFoldDB" id="A0A4R1GHE4"/>
<evidence type="ECO:0000256" key="1">
    <source>
        <dbReference type="ARBA" id="ARBA00006360"/>
    </source>
</evidence>
<comment type="subunit">
    <text evidence="9">DNA polymerase III contains a core (composed of alpha, epsilon and theta chains) that associates with a tau subunit. This core dimerizes to form the POLIII' complex. PolIII' associates with the gamma complex (composed of gamma, delta, delta', psi and chi chains) and with the beta chain to form the complete DNA polymerase III complex.</text>
</comment>
<evidence type="ECO:0000259" key="10">
    <source>
        <dbReference type="SMART" id="SM00382"/>
    </source>
</evidence>
<organism evidence="11 12">
    <name type="scientific">Phorcysia thermohydrogeniphila</name>
    <dbReference type="NCBI Taxonomy" id="936138"/>
    <lineage>
        <taxon>Bacteria</taxon>
        <taxon>Pseudomonadati</taxon>
        <taxon>Aquificota</taxon>
        <taxon>Aquificia</taxon>
        <taxon>Desulfurobacteriales</taxon>
        <taxon>Desulfurobacteriaceae</taxon>
        <taxon>Phorcysia</taxon>
    </lineage>
</organism>
<dbReference type="InterPro" id="IPR022754">
    <property type="entry name" value="DNA_pol_III_gamma-3"/>
</dbReference>
<dbReference type="InterPro" id="IPR012763">
    <property type="entry name" value="DNA_pol_III_sug/sutau_N"/>
</dbReference>
<comment type="function">
    <text evidence="9">DNA polymerase III is a complex, multichain enzyme responsible for most of the replicative synthesis in bacteria. This DNA polymerase also exhibits 3' to 5' exonuclease activity.</text>
</comment>
<comment type="similarity">
    <text evidence="1 9">Belongs to the DnaX/STICHEL family.</text>
</comment>
<dbReference type="FunFam" id="3.40.50.300:FF:000014">
    <property type="entry name" value="DNA polymerase III subunit gamma/tau"/>
    <property type="match status" value="1"/>
</dbReference>
<evidence type="ECO:0000256" key="9">
    <source>
        <dbReference type="RuleBase" id="RU364063"/>
    </source>
</evidence>
<dbReference type="GO" id="GO:0009360">
    <property type="term" value="C:DNA polymerase III complex"/>
    <property type="evidence" value="ECO:0007669"/>
    <property type="project" value="InterPro"/>
</dbReference>
<dbReference type="Pfam" id="PF22608">
    <property type="entry name" value="DNAX_ATPase_lid"/>
    <property type="match status" value="1"/>
</dbReference>
<dbReference type="GO" id="GO:0008408">
    <property type="term" value="F:3'-5' exonuclease activity"/>
    <property type="evidence" value="ECO:0007669"/>
    <property type="project" value="InterPro"/>
</dbReference>
<dbReference type="InterPro" id="IPR050238">
    <property type="entry name" value="DNA_Rep/Repair_Clamp_Loader"/>
</dbReference>
<comment type="caution">
    <text evidence="11">The sequence shown here is derived from an EMBL/GenBank/DDBJ whole genome shotgun (WGS) entry which is preliminary data.</text>
</comment>
<dbReference type="PRINTS" id="PR00300">
    <property type="entry name" value="CLPPROTEASEA"/>
</dbReference>
<sequence length="458" mass="51945">MAYVAIPRKYRPTKFSEVTGQEFITETLRNAIKTGRVSHAYIFAGPRGVGKTTTARIVAKALNCENPFEGEPCNECPNCIEIAKGAFPDVIEVDAATNRGIDQIRELRESVHYAPAKGKKKVYIIDEFHMLTKEAFNALLKTLEEPPEHVVFILATTEIDKIPPTILSRCQKFIFRKIPKELMVETLKDICTKENVEFEEEALHLIAIASEGCMRDAESLLDQAIALGGGKVRAKEVSEFLGVLTVRDILDLLKLAFSGDKQALRERLKKLEASGYNPLFVLRQLLEVVEREFLQGGEFTEEEMVAAFRILSNAHREVAFHPYPYMALFFHLYKLSYFKELKRIEEILQGNVSVTLGAPPPEKKTELNTSFVDRYIKEVRDLGEVVEVVPRNSVAYRVLSDRLSELEKKFGKRVKLIEVKAEQKRKELKLSPESNEKINKIANMFGAKIISLEPLEGR</sequence>
<dbReference type="FunFam" id="1.10.8.60:FF:000013">
    <property type="entry name" value="DNA polymerase III subunit gamma/tau"/>
    <property type="match status" value="1"/>
</dbReference>
<dbReference type="InterPro" id="IPR003593">
    <property type="entry name" value="AAA+_ATPase"/>
</dbReference>
<dbReference type="SUPFAM" id="SSF52540">
    <property type="entry name" value="P-loop containing nucleoside triphosphate hydrolases"/>
    <property type="match status" value="1"/>
</dbReference>
<keyword evidence="12" id="KW-1185">Reference proteome</keyword>
<dbReference type="OrthoDB" id="9810148at2"/>
<dbReference type="GO" id="GO:0006261">
    <property type="term" value="P:DNA-templated DNA replication"/>
    <property type="evidence" value="ECO:0007669"/>
    <property type="project" value="TreeGrafter"/>
</dbReference>
<keyword evidence="9" id="KW-0808">Transferase</keyword>
<keyword evidence="4 9" id="KW-0547">Nucleotide-binding</keyword>
<dbReference type="Gene3D" id="1.10.8.60">
    <property type="match status" value="1"/>
</dbReference>
<reference evidence="11 12" key="1">
    <citation type="submission" date="2019-03" db="EMBL/GenBank/DDBJ databases">
        <title>Genomic Encyclopedia of Archaeal and Bacterial Type Strains, Phase II (KMG-II): from individual species to whole genera.</title>
        <authorList>
            <person name="Goeker M."/>
        </authorList>
    </citation>
    <scope>NUCLEOTIDE SEQUENCE [LARGE SCALE GENOMIC DNA]</scope>
    <source>
        <strain evidence="11 12">DSM 24425</strain>
    </source>
</reference>
<evidence type="ECO:0000313" key="12">
    <source>
        <dbReference type="Proteomes" id="UP000295777"/>
    </source>
</evidence>
<protein>
    <recommendedName>
        <fullName evidence="9">DNA polymerase III subunit gamma/tau</fullName>
        <ecNumber evidence="9">2.7.7.7</ecNumber>
    </recommendedName>
</protein>
<dbReference type="EMBL" id="SMFV01000001">
    <property type="protein sequence ID" value="TCK06453.1"/>
    <property type="molecule type" value="Genomic_DNA"/>
</dbReference>
<dbReference type="InterPro" id="IPR004622">
    <property type="entry name" value="DNA_pol_HolB"/>
</dbReference>
<dbReference type="GO" id="GO:0046872">
    <property type="term" value="F:metal ion binding"/>
    <property type="evidence" value="ECO:0007669"/>
    <property type="project" value="UniProtKB-KW"/>
</dbReference>
<evidence type="ECO:0000256" key="5">
    <source>
        <dbReference type="ARBA" id="ARBA00022833"/>
    </source>
</evidence>
<keyword evidence="5" id="KW-0862">Zinc</keyword>
<dbReference type="NCBIfam" id="TIGR02397">
    <property type="entry name" value="dnaX_nterm"/>
    <property type="match status" value="1"/>
</dbReference>
<keyword evidence="7 9" id="KW-0239">DNA-directed DNA polymerase</keyword>
<evidence type="ECO:0000313" key="11">
    <source>
        <dbReference type="EMBL" id="TCK06453.1"/>
    </source>
</evidence>
<dbReference type="Gene3D" id="3.40.50.300">
    <property type="entry name" value="P-loop containing nucleotide triphosphate hydrolases"/>
    <property type="match status" value="1"/>
</dbReference>
<dbReference type="CDD" id="cd00009">
    <property type="entry name" value="AAA"/>
    <property type="match status" value="1"/>
</dbReference>
<dbReference type="EC" id="2.7.7.7" evidence="9"/>
<accession>A0A4R1GHE4</accession>
<dbReference type="InterPro" id="IPR045085">
    <property type="entry name" value="HLD_clamp_pol_III_gamma_tau"/>
</dbReference>
<dbReference type="Pfam" id="PF12169">
    <property type="entry name" value="DNA_pol3_gamma3"/>
    <property type="match status" value="1"/>
</dbReference>
<evidence type="ECO:0000256" key="2">
    <source>
        <dbReference type="ARBA" id="ARBA00022705"/>
    </source>
</evidence>
<evidence type="ECO:0000256" key="3">
    <source>
        <dbReference type="ARBA" id="ARBA00022723"/>
    </source>
</evidence>
<comment type="catalytic activity">
    <reaction evidence="8 9">
        <text>DNA(n) + a 2'-deoxyribonucleoside 5'-triphosphate = DNA(n+1) + diphosphate</text>
        <dbReference type="Rhea" id="RHEA:22508"/>
        <dbReference type="Rhea" id="RHEA-COMP:17339"/>
        <dbReference type="Rhea" id="RHEA-COMP:17340"/>
        <dbReference type="ChEBI" id="CHEBI:33019"/>
        <dbReference type="ChEBI" id="CHEBI:61560"/>
        <dbReference type="ChEBI" id="CHEBI:173112"/>
        <dbReference type="EC" id="2.7.7.7"/>
    </reaction>
</comment>
<evidence type="ECO:0000256" key="6">
    <source>
        <dbReference type="ARBA" id="ARBA00022840"/>
    </source>
</evidence>
<dbReference type="SMART" id="SM00382">
    <property type="entry name" value="AAA"/>
    <property type="match status" value="1"/>
</dbReference>
<dbReference type="NCBIfam" id="TIGR00678">
    <property type="entry name" value="holB"/>
    <property type="match status" value="1"/>
</dbReference>
<dbReference type="Proteomes" id="UP000295777">
    <property type="component" value="Unassembled WGS sequence"/>
</dbReference>
<keyword evidence="2 9" id="KW-0235">DNA replication</keyword>
<dbReference type="CDD" id="cd18137">
    <property type="entry name" value="HLD_clamp_pol_III_gamma_tau"/>
    <property type="match status" value="1"/>
</dbReference>
<dbReference type="GO" id="GO:0003887">
    <property type="term" value="F:DNA-directed DNA polymerase activity"/>
    <property type="evidence" value="ECO:0007669"/>
    <property type="project" value="UniProtKB-KW"/>
</dbReference>
<dbReference type="RefSeq" id="WP_132525009.1">
    <property type="nucleotide sequence ID" value="NZ_SMFV01000001.1"/>
</dbReference>
<proteinExistence type="inferred from homology"/>
<dbReference type="InterPro" id="IPR027417">
    <property type="entry name" value="P-loop_NTPase"/>
</dbReference>
<dbReference type="PANTHER" id="PTHR11669">
    <property type="entry name" value="REPLICATION FACTOR C / DNA POLYMERASE III GAMMA-TAU SUBUNIT"/>
    <property type="match status" value="1"/>
</dbReference>
<gene>
    <name evidence="9" type="primary">dnaX</name>
    <name evidence="11" type="ORF">CLV27_0254</name>
</gene>
<feature type="domain" description="AAA+ ATPase" evidence="10">
    <location>
        <begin position="37"/>
        <end position="179"/>
    </location>
</feature>
<keyword evidence="3" id="KW-0479">Metal-binding</keyword>
<dbReference type="InterPro" id="IPR001270">
    <property type="entry name" value="ClpA/B"/>
</dbReference>
<dbReference type="GO" id="GO:0005524">
    <property type="term" value="F:ATP binding"/>
    <property type="evidence" value="ECO:0007669"/>
    <property type="project" value="UniProtKB-KW"/>
</dbReference>
<dbReference type="NCBIfam" id="NF004046">
    <property type="entry name" value="PRK05563.1"/>
    <property type="match status" value="1"/>
</dbReference>
<evidence type="ECO:0000256" key="8">
    <source>
        <dbReference type="ARBA" id="ARBA00049244"/>
    </source>
</evidence>
<evidence type="ECO:0000256" key="7">
    <source>
        <dbReference type="ARBA" id="ARBA00022932"/>
    </source>
</evidence>
<keyword evidence="9" id="KW-0548">Nucleotidyltransferase</keyword>
<dbReference type="Pfam" id="PF13177">
    <property type="entry name" value="DNA_pol3_delta2"/>
    <property type="match status" value="1"/>
</dbReference>
<keyword evidence="6 9" id="KW-0067">ATP-binding</keyword>
<dbReference type="PANTHER" id="PTHR11669:SF0">
    <property type="entry name" value="PROTEIN STICHEL-LIKE 2"/>
    <property type="match status" value="1"/>
</dbReference>
<name>A0A4R1GHE4_9BACT</name>